<dbReference type="InterPro" id="IPR027417">
    <property type="entry name" value="P-loop_NTPase"/>
</dbReference>
<dbReference type="InterPro" id="IPR009715">
    <property type="entry name" value="RtcR"/>
</dbReference>
<dbReference type="CDD" id="cd00009">
    <property type="entry name" value="AAA"/>
    <property type="match status" value="1"/>
</dbReference>
<evidence type="ECO:0000256" key="2">
    <source>
        <dbReference type="ARBA" id="ARBA00022840"/>
    </source>
</evidence>
<name>A0A1T4Y257_9GAMM</name>
<dbReference type="Proteomes" id="UP000190460">
    <property type="component" value="Unassembled WGS sequence"/>
</dbReference>
<feature type="domain" description="Sigma-54 factor interaction" evidence="3">
    <location>
        <begin position="181"/>
        <end position="419"/>
    </location>
</feature>
<sequence length="535" mass="60592">MKTTVIGILGTRLDHQGLGKRRWHHWRPSMSLLMHPQFPVDEFVLLHQAAEQELAALTMHDMHELSPTTRVHNYLVEYADPWDFQAVYSELYKFAQHYPFEPETTNYYVHITTGTHVAQICLFLLTEANYIPAKLLQTAPSKAGVQGSYHLIDLDLSRYDQIASRFAKEAQEGISYLKGGIATRNRAFNHLIEQLEQVSIRSAAPILLTGATGVGKSQLAKRIFALKKQRGQISGELVEVNCATLRGDNAMSALFGHVKGAFTGALTPRNGLLREAHRGLLFLDEIGELGLDEQAMLLRAIEEKVFTPFGSDQAVTSDFQLIAGTNRDLFAAVTAGEFREDLLARINLWTYRLPSLKQRIEDFEPNLDYELQQFAHKIGHKVSFNQAAREHYLSFAHSVAALWRANFRDLNSSVTRMATLAQGGRITETLVADEIQRLSHDWRSFQPQEPRQATELLQSLVSAEVLAHTDYFDQIQLVEVLRVCQTSKSLADAGRKLFDKSRLQRSSQNDSHRLRIYLQKFGLTFEQTQGMINTQ</sequence>
<dbReference type="PANTHER" id="PTHR32071">
    <property type="entry name" value="TRANSCRIPTIONAL REGULATORY PROTEIN"/>
    <property type="match status" value="1"/>
</dbReference>
<keyword evidence="1" id="KW-0547">Nucleotide-binding</keyword>
<dbReference type="SUPFAM" id="SSF52540">
    <property type="entry name" value="P-loop containing nucleoside triphosphate hydrolases"/>
    <property type="match status" value="1"/>
</dbReference>
<dbReference type="OrthoDB" id="5297379at2"/>
<dbReference type="GO" id="GO:0005524">
    <property type="term" value="F:ATP binding"/>
    <property type="evidence" value="ECO:0007669"/>
    <property type="project" value="UniProtKB-KW"/>
</dbReference>
<dbReference type="PANTHER" id="PTHR32071:SF14">
    <property type="entry name" value="TRANSCRIPTIONAL REGULATORY PROTEIN RTCR"/>
    <property type="match status" value="1"/>
</dbReference>
<dbReference type="Gene3D" id="1.10.8.60">
    <property type="match status" value="1"/>
</dbReference>
<dbReference type="PIRSF" id="PIRSF037354">
    <property type="entry name" value="Txn_actvtr_RtcR"/>
    <property type="match status" value="1"/>
</dbReference>
<dbReference type="InterPro" id="IPR017183">
    <property type="entry name" value="Sigma54_dep_tscrpt_act_RtcR"/>
</dbReference>
<proteinExistence type="predicted"/>
<dbReference type="InterPro" id="IPR003593">
    <property type="entry name" value="AAA+_ATPase"/>
</dbReference>
<organism evidence="4 5">
    <name type="scientific">Thiothrix eikelboomii</name>
    <dbReference type="NCBI Taxonomy" id="92487"/>
    <lineage>
        <taxon>Bacteria</taxon>
        <taxon>Pseudomonadati</taxon>
        <taxon>Pseudomonadota</taxon>
        <taxon>Gammaproteobacteria</taxon>
        <taxon>Thiotrichales</taxon>
        <taxon>Thiotrichaceae</taxon>
        <taxon>Thiothrix</taxon>
    </lineage>
</organism>
<evidence type="ECO:0000256" key="1">
    <source>
        <dbReference type="ARBA" id="ARBA00022741"/>
    </source>
</evidence>
<dbReference type="SMART" id="SM00382">
    <property type="entry name" value="AAA"/>
    <property type="match status" value="1"/>
</dbReference>
<protein>
    <submittedName>
        <fullName evidence="4">Transcriptional regulatory protein RtcR</fullName>
    </submittedName>
</protein>
<dbReference type="RefSeq" id="WP_078924195.1">
    <property type="nucleotide sequence ID" value="NZ_FUYB01000030.1"/>
</dbReference>
<dbReference type="EMBL" id="FUYB01000030">
    <property type="protein sequence ID" value="SKA95375.1"/>
    <property type="molecule type" value="Genomic_DNA"/>
</dbReference>
<dbReference type="STRING" id="92487.SAMN02745130_03767"/>
<evidence type="ECO:0000259" key="3">
    <source>
        <dbReference type="PROSITE" id="PS50045"/>
    </source>
</evidence>
<dbReference type="GO" id="GO:0003700">
    <property type="term" value="F:DNA-binding transcription factor activity"/>
    <property type="evidence" value="ECO:0007669"/>
    <property type="project" value="InterPro"/>
</dbReference>
<evidence type="ECO:0000313" key="4">
    <source>
        <dbReference type="EMBL" id="SKA95375.1"/>
    </source>
</evidence>
<dbReference type="Pfam" id="PF00158">
    <property type="entry name" value="Sigma54_activat"/>
    <property type="match status" value="1"/>
</dbReference>
<gene>
    <name evidence="4" type="ORF">SAMN02745130_03767</name>
</gene>
<keyword evidence="5" id="KW-1185">Reference proteome</keyword>
<dbReference type="NCBIfam" id="NF038308">
    <property type="entry name" value="RNA_repair_RtcR"/>
    <property type="match status" value="1"/>
</dbReference>
<dbReference type="Pfam" id="PF06956">
    <property type="entry name" value="RtcR"/>
    <property type="match status" value="1"/>
</dbReference>
<accession>A0A1T4Y257</accession>
<reference evidence="4 5" key="1">
    <citation type="submission" date="2017-02" db="EMBL/GenBank/DDBJ databases">
        <authorList>
            <person name="Peterson S.W."/>
        </authorList>
    </citation>
    <scope>NUCLEOTIDE SEQUENCE [LARGE SCALE GENOMIC DNA]</scope>
    <source>
        <strain evidence="4 5">ATCC 49788</strain>
    </source>
</reference>
<dbReference type="AlphaFoldDB" id="A0A1T4Y257"/>
<keyword evidence="2" id="KW-0067">ATP-binding</keyword>
<dbReference type="Gene3D" id="3.40.50.300">
    <property type="entry name" value="P-loop containing nucleotide triphosphate hydrolases"/>
    <property type="match status" value="1"/>
</dbReference>
<evidence type="ECO:0000313" key="5">
    <source>
        <dbReference type="Proteomes" id="UP000190460"/>
    </source>
</evidence>
<dbReference type="PROSITE" id="PS50045">
    <property type="entry name" value="SIGMA54_INTERACT_4"/>
    <property type="match status" value="1"/>
</dbReference>
<dbReference type="InterPro" id="IPR002078">
    <property type="entry name" value="Sigma_54_int"/>
</dbReference>